<dbReference type="InterPro" id="IPR050471">
    <property type="entry name" value="AB_hydrolase"/>
</dbReference>
<comment type="caution">
    <text evidence="3">The sequence shown here is derived from an EMBL/GenBank/DDBJ whole genome shotgun (WGS) entry which is preliminary data.</text>
</comment>
<organism evidence="3">
    <name type="scientific">marine sediment metagenome</name>
    <dbReference type="NCBI Taxonomy" id="412755"/>
    <lineage>
        <taxon>unclassified sequences</taxon>
        <taxon>metagenomes</taxon>
        <taxon>ecological metagenomes</taxon>
    </lineage>
</organism>
<accession>A0A0F8ZAL9</accession>
<dbReference type="InterPro" id="IPR036130">
    <property type="entry name" value="Pyridoxine-5'_phos_synth"/>
</dbReference>
<dbReference type="Pfam" id="PF12146">
    <property type="entry name" value="Hydrolase_4"/>
    <property type="match status" value="1"/>
</dbReference>
<dbReference type="InterPro" id="IPR004569">
    <property type="entry name" value="PyrdxlP_synth_PdxJ"/>
</dbReference>
<dbReference type="PANTHER" id="PTHR43433:SF8">
    <property type="entry name" value="BIFUNCTIONAL LIPASE_ADENYLATE CYCLASE LIPJ"/>
    <property type="match status" value="1"/>
</dbReference>
<evidence type="ECO:0000259" key="2">
    <source>
        <dbReference type="Pfam" id="PF12146"/>
    </source>
</evidence>
<dbReference type="SUPFAM" id="SSF53474">
    <property type="entry name" value="alpha/beta-Hydrolases"/>
    <property type="match status" value="1"/>
</dbReference>
<gene>
    <name evidence="3" type="ORF">LCGC14_2719340</name>
</gene>
<keyword evidence="1" id="KW-0664">Pyridoxine biosynthesis</keyword>
<dbReference type="Gene3D" id="3.20.20.70">
    <property type="entry name" value="Aldolase class I"/>
    <property type="match status" value="1"/>
</dbReference>
<dbReference type="EMBL" id="LAZR01048932">
    <property type="protein sequence ID" value="KKK90803.1"/>
    <property type="molecule type" value="Genomic_DNA"/>
</dbReference>
<dbReference type="PRINTS" id="PR00111">
    <property type="entry name" value="ABHYDROLASE"/>
</dbReference>
<dbReference type="InterPro" id="IPR022742">
    <property type="entry name" value="Hydrolase_4"/>
</dbReference>
<dbReference type="GO" id="GO:0008615">
    <property type="term" value="P:pyridoxine biosynthetic process"/>
    <property type="evidence" value="ECO:0007669"/>
    <property type="project" value="UniProtKB-KW"/>
</dbReference>
<protein>
    <recommendedName>
        <fullName evidence="2">Serine aminopeptidase S33 domain-containing protein</fullName>
    </recommendedName>
</protein>
<dbReference type="SUPFAM" id="SSF63892">
    <property type="entry name" value="Pyridoxine 5'-phosphate synthase"/>
    <property type="match status" value="1"/>
</dbReference>
<dbReference type="GO" id="GO:0033856">
    <property type="term" value="F:pyridoxine 5'-phosphate synthase activity"/>
    <property type="evidence" value="ECO:0007669"/>
    <property type="project" value="InterPro"/>
</dbReference>
<dbReference type="AlphaFoldDB" id="A0A0F8ZAL9"/>
<feature type="domain" description="Serine aminopeptidase S33" evidence="2">
    <location>
        <begin position="59"/>
        <end position="240"/>
    </location>
</feature>
<dbReference type="InterPro" id="IPR029058">
    <property type="entry name" value="AB_hydrolase_fold"/>
</dbReference>
<dbReference type="Gene3D" id="3.40.50.1820">
    <property type="entry name" value="alpha/beta hydrolase"/>
    <property type="match status" value="1"/>
</dbReference>
<name>A0A0F8ZAL9_9ZZZZ</name>
<dbReference type="InterPro" id="IPR000073">
    <property type="entry name" value="AB_hydrolase_1"/>
</dbReference>
<dbReference type="InterPro" id="IPR013785">
    <property type="entry name" value="Aldolase_TIM"/>
</dbReference>
<dbReference type="Pfam" id="PF03740">
    <property type="entry name" value="PdxJ"/>
    <property type="match status" value="1"/>
</dbReference>
<feature type="non-terminal residue" evidence="3">
    <location>
        <position position="369"/>
    </location>
</feature>
<sequence>MPPETRYAKSGDINIAYQVLGDGPFDLVFVPGWVSHLEHSWEEPSFARFLHRLASFSRLIIFDKRGTGLSDRVSPAELPTLEQRMDDVRAVMDAVGSERAALMGISEGGSMCALFAATYPERTTALVLYAANARHPAHDLTAEQLQPILDAFERSWGQGMAWPMWAPSRADDPQFKEWGARFERLGGSPGAAVSLFRMAAEIDIRHVLPAIRVPTLILHRTGDQAVSVMESRYMAERIPGAKYVELPGDDHFASAGDADAILDEIQEFLTGVRPAPEPDRVLATVLFTDIVGSTQRAAELGVEAVELHTGEYANAYRDTNAPLERLQEAARLAEAAGLAVHAGHGLTYRNVQPVAAIPGIEELNIGHSI</sequence>
<evidence type="ECO:0000256" key="1">
    <source>
        <dbReference type="ARBA" id="ARBA00023096"/>
    </source>
</evidence>
<dbReference type="PANTHER" id="PTHR43433">
    <property type="entry name" value="HYDROLASE, ALPHA/BETA FOLD FAMILY PROTEIN"/>
    <property type="match status" value="1"/>
</dbReference>
<evidence type="ECO:0000313" key="3">
    <source>
        <dbReference type="EMBL" id="KKK90803.1"/>
    </source>
</evidence>
<proteinExistence type="predicted"/>
<reference evidence="3" key="1">
    <citation type="journal article" date="2015" name="Nature">
        <title>Complex archaea that bridge the gap between prokaryotes and eukaryotes.</title>
        <authorList>
            <person name="Spang A."/>
            <person name="Saw J.H."/>
            <person name="Jorgensen S.L."/>
            <person name="Zaremba-Niedzwiedzka K."/>
            <person name="Martijn J."/>
            <person name="Lind A.E."/>
            <person name="van Eijk R."/>
            <person name="Schleper C."/>
            <person name="Guy L."/>
            <person name="Ettema T.J."/>
        </authorList>
    </citation>
    <scope>NUCLEOTIDE SEQUENCE</scope>
</reference>
<dbReference type="GO" id="GO:0005737">
    <property type="term" value="C:cytoplasm"/>
    <property type="evidence" value="ECO:0007669"/>
    <property type="project" value="InterPro"/>
</dbReference>